<dbReference type="EMBL" id="LAZR01004219">
    <property type="protein sequence ID" value="KKN10674.1"/>
    <property type="molecule type" value="Genomic_DNA"/>
</dbReference>
<dbReference type="InterPro" id="IPR054687">
    <property type="entry name" value="Two-CW_dom"/>
</dbReference>
<organism evidence="1">
    <name type="scientific">marine sediment metagenome</name>
    <dbReference type="NCBI Taxonomy" id="412755"/>
    <lineage>
        <taxon>unclassified sequences</taxon>
        <taxon>metagenomes</taxon>
        <taxon>ecological metagenomes</taxon>
    </lineage>
</organism>
<accession>A0A0F9MYA8</accession>
<dbReference type="AlphaFoldDB" id="A0A0F9MYA8"/>
<dbReference type="NCBIfam" id="NF045718">
    <property type="entry name" value="two_CW_domain"/>
    <property type="match status" value="1"/>
</dbReference>
<sequence length="94" mass="10467">MKKNCWEFKKCGREEGGSKAKELGVCPTFTETKYNGQHGGKNAGRCCWMVAGTLSGGTVQGTYAKKLKNCNQCEFYITVKQEEGINLKYFIPLT</sequence>
<proteinExistence type="predicted"/>
<evidence type="ECO:0000313" key="1">
    <source>
        <dbReference type="EMBL" id="KKN10674.1"/>
    </source>
</evidence>
<name>A0A0F9MYA8_9ZZZZ</name>
<gene>
    <name evidence="1" type="ORF">LCGC14_1034170</name>
</gene>
<reference evidence="1" key="1">
    <citation type="journal article" date="2015" name="Nature">
        <title>Complex archaea that bridge the gap between prokaryotes and eukaryotes.</title>
        <authorList>
            <person name="Spang A."/>
            <person name="Saw J.H."/>
            <person name="Jorgensen S.L."/>
            <person name="Zaremba-Niedzwiedzka K."/>
            <person name="Martijn J."/>
            <person name="Lind A.E."/>
            <person name="van Eijk R."/>
            <person name="Schleper C."/>
            <person name="Guy L."/>
            <person name="Ettema T.J."/>
        </authorList>
    </citation>
    <scope>NUCLEOTIDE SEQUENCE</scope>
</reference>
<comment type="caution">
    <text evidence="1">The sequence shown here is derived from an EMBL/GenBank/DDBJ whole genome shotgun (WGS) entry which is preliminary data.</text>
</comment>
<protein>
    <submittedName>
        <fullName evidence="1">Uncharacterized protein</fullName>
    </submittedName>
</protein>